<dbReference type="EMBL" id="JAAHFQ010000602">
    <property type="protein sequence ID" value="NER30620.1"/>
    <property type="molecule type" value="Genomic_DNA"/>
</dbReference>
<feature type="transmembrane region" description="Helical" evidence="6">
    <location>
        <begin position="302"/>
        <end position="327"/>
    </location>
</feature>
<comment type="similarity">
    <text evidence="2">Belongs to the autoinducer-2 exporter (AI-2E) (TC 2.A.86) family.</text>
</comment>
<evidence type="ECO:0000256" key="5">
    <source>
        <dbReference type="ARBA" id="ARBA00023136"/>
    </source>
</evidence>
<keyword evidence="5 6" id="KW-0472">Membrane</keyword>
<feature type="non-terminal residue" evidence="7">
    <location>
        <position position="371"/>
    </location>
</feature>
<evidence type="ECO:0000256" key="1">
    <source>
        <dbReference type="ARBA" id="ARBA00004141"/>
    </source>
</evidence>
<evidence type="ECO:0000256" key="2">
    <source>
        <dbReference type="ARBA" id="ARBA00009773"/>
    </source>
</evidence>
<reference evidence="7" key="1">
    <citation type="submission" date="2019-11" db="EMBL/GenBank/DDBJ databases">
        <title>Genomic insights into an expanded diversity of filamentous marine cyanobacteria reveals the extraordinary biosynthetic potential of Moorea and Okeania.</title>
        <authorList>
            <person name="Ferreira Leao T."/>
            <person name="Wang M."/>
            <person name="Moss N."/>
            <person name="Da Silva R."/>
            <person name="Sanders J."/>
            <person name="Nurk S."/>
            <person name="Gurevich A."/>
            <person name="Humphrey G."/>
            <person name="Reher R."/>
            <person name="Zhu Q."/>
            <person name="Belda-Ferre P."/>
            <person name="Glukhov E."/>
            <person name="Rex R."/>
            <person name="Dorrestein P.C."/>
            <person name="Knight R."/>
            <person name="Pevzner P."/>
            <person name="Gerwick W.H."/>
            <person name="Gerwick L."/>
        </authorList>
    </citation>
    <scope>NUCLEOTIDE SEQUENCE</scope>
    <source>
        <strain evidence="7">SIO1C4</strain>
    </source>
</reference>
<feature type="transmembrane region" description="Helical" evidence="6">
    <location>
        <begin position="139"/>
        <end position="164"/>
    </location>
</feature>
<feature type="transmembrane region" description="Helical" evidence="6">
    <location>
        <begin position="55"/>
        <end position="75"/>
    </location>
</feature>
<dbReference type="PANTHER" id="PTHR21716">
    <property type="entry name" value="TRANSMEMBRANE PROTEIN"/>
    <property type="match status" value="1"/>
</dbReference>
<dbReference type="PANTHER" id="PTHR21716:SF62">
    <property type="entry name" value="TRANSPORT PROTEIN YDBI-RELATED"/>
    <property type="match status" value="1"/>
</dbReference>
<keyword evidence="4 6" id="KW-1133">Transmembrane helix</keyword>
<feature type="transmembrane region" description="Helical" evidence="6">
    <location>
        <begin position="264"/>
        <end position="282"/>
    </location>
</feature>
<evidence type="ECO:0000256" key="4">
    <source>
        <dbReference type="ARBA" id="ARBA00022989"/>
    </source>
</evidence>
<dbReference type="Pfam" id="PF01594">
    <property type="entry name" value="AI-2E_transport"/>
    <property type="match status" value="1"/>
</dbReference>
<sequence length="371" mass="41708">MSLGKWMSLVAFILSLYILWHIRQVLLLVFAAIVLATTLNILVERFKRFRIPRTLAVLLSILLSVALLVGFYWLIVPPFAQQVQELVELVPKGIEQLNEWSELLKDRIRTELVDDYIPSLDELVLQIQPVLNSLLGGGLFFVSNSLIGIAQFLLVIVLTIMLLADPRPYRQSLIRLFPSFYRRRAEEILSKCQDCLQAWLVGILFNMLMIALLSFFSLVILGIPLALAQATLAGILTFIPNIGPTLSVIPPIAIALLEEPWKAIAILITYIVIQQVEGNLLTPLVMARQVSLLPAITLLTQVFFTTFFGFLGLFLALPLTVVAQVWLKEVLIKDILDQWHVSPRQDVKLVRATLAAPAQQREQGGGEEDKR</sequence>
<name>A0A6B3NG23_9CYAN</name>
<dbReference type="AlphaFoldDB" id="A0A6B3NG23"/>
<comment type="caution">
    <text evidence="7">The sequence shown here is derived from an EMBL/GenBank/DDBJ whole genome shotgun (WGS) entry which is preliminary data.</text>
</comment>
<comment type="subcellular location">
    <subcellularLocation>
        <location evidence="1">Membrane</location>
        <topology evidence="1">Multi-pass membrane protein</topology>
    </subcellularLocation>
</comment>
<feature type="transmembrane region" description="Helical" evidence="6">
    <location>
        <begin position="20"/>
        <end position="43"/>
    </location>
</feature>
<evidence type="ECO:0000256" key="3">
    <source>
        <dbReference type="ARBA" id="ARBA00022692"/>
    </source>
</evidence>
<protein>
    <submittedName>
        <fullName evidence="7">AI-2E family transporter</fullName>
    </submittedName>
</protein>
<organism evidence="7">
    <name type="scientific">Symploca sp. SIO1C4</name>
    <dbReference type="NCBI Taxonomy" id="2607765"/>
    <lineage>
        <taxon>Bacteria</taxon>
        <taxon>Bacillati</taxon>
        <taxon>Cyanobacteriota</taxon>
        <taxon>Cyanophyceae</taxon>
        <taxon>Coleofasciculales</taxon>
        <taxon>Coleofasciculaceae</taxon>
        <taxon>Symploca</taxon>
    </lineage>
</organism>
<feature type="transmembrane region" description="Helical" evidence="6">
    <location>
        <begin position="198"/>
        <end position="227"/>
    </location>
</feature>
<dbReference type="GO" id="GO:0055085">
    <property type="term" value="P:transmembrane transport"/>
    <property type="evidence" value="ECO:0007669"/>
    <property type="project" value="TreeGrafter"/>
</dbReference>
<accession>A0A6B3NG23</accession>
<dbReference type="GO" id="GO:0016020">
    <property type="term" value="C:membrane"/>
    <property type="evidence" value="ECO:0007669"/>
    <property type="project" value="UniProtKB-SubCell"/>
</dbReference>
<evidence type="ECO:0000256" key="6">
    <source>
        <dbReference type="SAM" id="Phobius"/>
    </source>
</evidence>
<proteinExistence type="inferred from homology"/>
<gene>
    <name evidence="7" type="ORF">F6J89_24135</name>
</gene>
<dbReference type="InterPro" id="IPR002549">
    <property type="entry name" value="AI-2E-like"/>
</dbReference>
<keyword evidence="3 6" id="KW-0812">Transmembrane</keyword>
<evidence type="ECO:0000313" key="7">
    <source>
        <dbReference type="EMBL" id="NER30620.1"/>
    </source>
</evidence>
<feature type="transmembrane region" description="Helical" evidence="6">
    <location>
        <begin position="233"/>
        <end position="257"/>
    </location>
</feature>